<evidence type="ECO:0000313" key="2">
    <source>
        <dbReference type="EMBL" id="MDV6305825.1"/>
    </source>
</evidence>
<dbReference type="Proteomes" id="UP001185922">
    <property type="component" value="Unassembled WGS sequence"/>
</dbReference>
<evidence type="ECO:0000313" key="5">
    <source>
        <dbReference type="Proteomes" id="UP001185922"/>
    </source>
</evidence>
<dbReference type="EMBL" id="JAWLKH010000001">
    <property type="protein sequence ID" value="MDV6310385.1"/>
    <property type="molecule type" value="Genomic_DNA"/>
</dbReference>
<accession>A0AAE4QZ65</accession>
<evidence type="ECO:0000313" key="3">
    <source>
        <dbReference type="EMBL" id="MDV6310385.1"/>
    </source>
</evidence>
<dbReference type="PANTHER" id="PTHR34374">
    <property type="entry name" value="LARGE RIBOSOMAL RNA SUBUNIT ACCUMULATION PROTEIN YCED HOMOLOG 1, CHLOROPLASTIC"/>
    <property type="match status" value="1"/>
</dbReference>
<feature type="region of interest" description="Disordered" evidence="1">
    <location>
        <begin position="13"/>
        <end position="33"/>
    </location>
</feature>
<name>A0AAE4QZ65_9ACTN</name>
<feature type="region of interest" description="Disordered" evidence="1">
    <location>
        <begin position="202"/>
        <end position="233"/>
    </location>
</feature>
<proteinExistence type="predicted"/>
<sequence length="233" mass="25164">MIRDRERMVQFVSDHAVTSEPSHGPDSAPRRDPFVLDVRSLGRRPGTMSEVHRTVATPDKLGVEMIGIPAGSDVDLDLRLESVSEGILVTGTACGETAGQCSRCLEPIDGTVTVFLTELFAYPDSVTEQTTEEDDVHRIVDDRIDLEQAIIDAVALELPMSPLCSPDCPGLCQVCGIRLAVAEPGHAHELIDPRWAGLANKFSELTGDDKPDGDTSDGDTSDGDKPGDQERRD</sequence>
<reference evidence="3 4" key="1">
    <citation type="submission" date="2023-10" db="EMBL/GenBank/DDBJ databases">
        <title>Development of a sustainable strategy for remediation of hydrocarbon-contaminated territories based on the waste exchange concept.</title>
        <authorList>
            <person name="Krivoruchko A."/>
        </authorList>
    </citation>
    <scope>NUCLEOTIDE SEQUENCE</scope>
    <source>
        <strain evidence="2 4">IEGM 1266</strain>
        <strain evidence="3">IEGM 1279</strain>
    </source>
</reference>
<protein>
    <submittedName>
        <fullName evidence="3">DUF177 domain-containing protein</fullName>
    </submittedName>
</protein>
<keyword evidence="4" id="KW-1185">Reference proteome</keyword>
<organism evidence="3 5">
    <name type="scientific">Gordonia amicalis</name>
    <dbReference type="NCBI Taxonomy" id="89053"/>
    <lineage>
        <taxon>Bacteria</taxon>
        <taxon>Bacillati</taxon>
        <taxon>Actinomycetota</taxon>
        <taxon>Actinomycetes</taxon>
        <taxon>Mycobacteriales</taxon>
        <taxon>Gordoniaceae</taxon>
        <taxon>Gordonia</taxon>
    </lineage>
</organism>
<dbReference type="Pfam" id="PF02620">
    <property type="entry name" value="YceD"/>
    <property type="match status" value="1"/>
</dbReference>
<dbReference type="Proteomes" id="UP001185779">
    <property type="component" value="Unassembled WGS sequence"/>
</dbReference>
<evidence type="ECO:0000313" key="4">
    <source>
        <dbReference type="Proteomes" id="UP001185779"/>
    </source>
</evidence>
<dbReference type="InterPro" id="IPR003772">
    <property type="entry name" value="YceD"/>
</dbReference>
<dbReference type="EMBL" id="JAWLKI010000001">
    <property type="protein sequence ID" value="MDV6305825.1"/>
    <property type="molecule type" value="Genomic_DNA"/>
</dbReference>
<feature type="compositionally biased region" description="Basic and acidic residues" evidence="1">
    <location>
        <begin position="222"/>
        <end position="233"/>
    </location>
</feature>
<dbReference type="RefSeq" id="WP_191834432.1">
    <property type="nucleotide sequence ID" value="NZ_CP096596.1"/>
</dbReference>
<dbReference type="AlphaFoldDB" id="A0AAE4QZ65"/>
<gene>
    <name evidence="2" type="ORF">R3P94_00455</name>
    <name evidence="3" type="ORF">R3Q15_00480</name>
</gene>
<evidence type="ECO:0000256" key="1">
    <source>
        <dbReference type="SAM" id="MobiDB-lite"/>
    </source>
</evidence>
<dbReference type="PANTHER" id="PTHR34374:SF1">
    <property type="entry name" value="LARGE RIBOSOMAL RNA SUBUNIT ACCUMULATION PROTEIN YCED HOMOLOG 1, CHLOROPLASTIC"/>
    <property type="match status" value="1"/>
</dbReference>
<comment type="caution">
    <text evidence="3">The sequence shown here is derived from an EMBL/GenBank/DDBJ whole genome shotgun (WGS) entry which is preliminary data.</text>
</comment>